<dbReference type="InterPro" id="IPR053158">
    <property type="entry name" value="CapK_Type1_Caps_Biosynth"/>
</dbReference>
<accession>A0A2T4UPV1</accession>
<dbReference type="AlphaFoldDB" id="A0A2T4UPV1"/>
<dbReference type="EMBL" id="PZPL01000001">
    <property type="protein sequence ID" value="PTL71550.1"/>
    <property type="molecule type" value="Genomic_DNA"/>
</dbReference>
<dbReference type="Proteomes" id="UP000241085">
    <property type="component" value="Unassembled WGS sequence"/>
</dbReference>
<dbReference type="Gene3D" id="3.40.50.12780">
    <property type="entry name" value="N-terminal domain of ligase-like"/>
    <property type="match status" value="1"/>
</dbReference>
<comment type="caution">
    <text evidence="1">The sequence shown here is derived from an EMBL/GenBank/DDBJ whole genome shotgun (WGS) entry which is preliminary data.</text>
</comment>
<reference evidence="1 2" key="1">
    <citation type="submission" date="2018-03" db="EMBL/GenBank/DDBJ databases">
        <title>Bacteriophage NCPPB3778 and a type I-E CRISPR drive the evolution of the US Biological Select Agent, Rathayibacter toxicus.</title>
        <authorList>
            <person name="Davis E.W.II."/>
            <person name="Tabima J.F."/>
            <person name="Weisberg A.J."/>
            <person name="Dantas Lopes L."/>
            <person name="Wiseman M.S."/>
            <person name="Wiseman M.S."/>
            <person name="Pupko T."/>
            <person name="Belcher M.S."/>
            <person name="Sechler A.J."/>
            <person name="Tancos M.A."/>
            <person name="Schroeder B.K."/>
            <person name="Murray T.D."/>
            <person name="Luster D.G."/>
            <person name="Schneider W.L."/>
            <person name="Rogers E."/>
            <person name="Andreote F.D."/>
            <person name="Grunwald N.J."/>
            <person name="Putnam M.L."/>
            <person name="Chang J.H."/>
        </authorList>
    </citation>
    <scope>NUCLEOTIDE SEQUENCE [LARGE SCALE GENOMIC DNA]</scope>
    <source>
        <strain evidence="1 2">DSM 15933</strain>
    </source>
</reference>
<keyword evidence="2" id="KW-1185">Reference proteome</keyword>
<dbReference type="PANTHER" id="PTHR36932:SF1">
    <property type="entry name" value="CAPSULAR POLYSACCHARIDE BIOSYNTHESIS PROTEIN"/>
    <property type="match status" value="1"/>
</dbReference>
<dbReference type="InterPro" id="IPR012685">
    <property type="entry name" value="CHP02304_F390_synth-rel"/>
</dbReference>
<name>A0A2T4UPV1_9MICO</name>
<dbReference type="RefSeq" id="WP_107573412.1">
    <property type="nucleotide sequence ID" value="NZ_PZPL01000001.1"/>
</dbReference>
<evidence type="ECO:0000313" key="1">
    <source>
        <dbReference type="EMBL" id="PTL71550.1"/>
    </source>
</evidence>
<sequence>MSALTVLRAFSQTRWSRRFRSPDRLAAHQRRLLLRHLRFLGRHSPYFTALAAQQERPGDPLELQRLPLMDKAVMMATFDAMNTVGLRRDDVLALALESERSRDFTPTLHGVSVGLSSGTSGHRGLFVVSRRERERWAGTVLARFLPPGRILGQRIAFFLRADNTLYETVQSRVVSFRFFDVYDEAAENVRRLGAYRPTLLVAPPSVLLMLAAAVRAGELDIDPIRVVSVAEVLQPGDEAVIAAAFGQEVIHQAYQCTEGFLAHTCALGTLHLNEDLVAVEREELGDGRFIPIVTDLTRRAQPIVRYRLNDVLRSRSTPCPCGSALTALDGIEGREDDVLLLPGPDGQPIRVYSDLIVRAMMYAEGFEEFRVVQTGEEQLTVAVDALNAEVERSVALEMSILGRRLGFRPPALVFQQYSHDGSKKLRRVERAL</sequence>
<organism evidence="1 2">
    <name type="scientific">Rathayibacter caricis DSM 15933</name>
    <dbReference type="NCBI Taxonomy" id="1328867"/>
    <lineage>
        <taxon>Bacteria</taxon>
        <taxon>Bacillati</taxon>
        <taxon>Actinomycetota</taxon>
        <taxon>Actinomycetes</taxon>
        <taxon>Micrococcales</taxon>
        <taxon>Microbacteriaceae</taxon>
        <taxon>Rathayibacter</taxon>
    </lineage>
</organism>
<dbReference type="SUPFAM" id="SSF56801">
    <property type="entry name" value="Acetyl-CoA synthetase-like"/>
    <property type="match status" value="1"/>
</dbReference>
<protein>
    <submittedName>
        <fullName evidence="1">CoF synthetase</fullName>
    </submittedName>
</protein>
<dbReference type="PANTHER" id="PTHR36932">
    <property type="entry name" value="CAPSULAR POLYSACCHARIDE BIOSYNTHESIS PROTEIN"/>
    <property type="match status" value="1"/>
</dbReference>
<proteinExistence type="predicted"/>
<evidence type="ECO:0000313" key="2">
    <source>
        <dbReference type="Proteomes" id="UP000241085"/>
    </source>
</evidence>
<gene>
    <name evidence="1" type="ORF">C1I63_00900</name>
</gene>
<dbReference type="NCBIfam" id="TIGR02304">
    <property type="entry name" value="aden_form_hyp"/>
    <property type="match status" value="1"/>
</dbReference>
<dbReference type="InterPro" id="IPR042099">
    <property type="entry name" value="ANL_N_sf"/>
</dbReference>